<name>A0ABU8XU87_9PROT</name>
<dbReference type="Pfam" id="PF12966">
    <property type="entry name" value="AtpR"/>
    <property type="match status" value="1"/>
</dbReference>
<keyword evidence="1" id="KW-0812">Transmembrane</keyword>
<protein>
    <submittedName>
        <fullName evidence="2">ATP synthase subunit I</fullName>
    </submittedName>
</protein>
<organism evidence="2 3">
    <name type="scientific">Benzoatithermus flavus</name>
    <dbReference type="NCBI Taxonomy" id="3108223"/>
    <lineage>
        <taxon>Bacteria</taxon>
        <taxon>Pseudomonadati</taxon>
        <taxon>Pseudomonadota</taxon>
        <taxon>Alphaproteobacteria</taxon>
        <taxon>Geminicoccales</taxon>
        <taxon>Geminicoccaceae</taxon>
        <taxon>Benzoatithermus</taxon>
    </lineage>
</organism>
<feature type="transmembrane region" description="Helical" evidence="1">
    <location>
        <begin position="35"/>
        <end position="55"/>
    </location>
</feature>
<evidence type="ECO:0000313" key="3">
    <source>
        <dbReference type="Proteomes" id="UP001375743"/>
    </source>
</evidence>
<gene>
    <name evidence="2" type="ORF">U1T56_12320</name>
</gene>
<comment type="caution">
    <text evidence="2">The sequence shown here is derived from an EMBL/GenBank/DDBJ whole genome shotgun (WGS) entry which is preliminary data.</text>
</comment>
<keyword evidence="1" id="KW-0472">Membrane</keyword>
<dbReference type="EMBL" id="JBBLZC010000011">
    <property type="protein sequence ID" value="MEK0083939.1"/>
    <property type="molecule type" value="Genomic_DNA"/>
</dbReference>
<sequence length="86" mass="8682">MSATDLLWAGIGFALGSLHFLGLRTNAALFARSALARAACLQLLRLAATGAGLVLAARHGALPLLLAALGLLLARHVVIRGTGATA</sequence>
<reference evidence="2 3" key="1">
    <citation type="submission" date="2024-01" db="EMBL/GenBank/DDBJ databases">
        <title>Multi-omics insights into the function and evolution of sodium benzoate biodegradation pathways in Benzoatithermus flavus gen. nov., sp. nov. from hot spring.</title>
        <authorList>
            <person name="Hu C.-J."/>
            <person name="Li W.-J."/>
        </authorList>
    </citation>
    <scope>NUCLEOTIDE SEQUENCE [LARGE SCALE GENOMIC DNA]</scope>
    <source>
        <strain evidence="2 3">SYSU G07066</strain>
    </source>
</reference>
<evidence type="ECO:0000313" key="2">
    <source>
        <dbReference type="EMBL" id="MEK0083939.1"/>
    </source>
</evidence>
<accession>A0ABU8XU87</accession>
<keyword evidence="1" id="KW-1133">Transmembrane helix</keyword>
<feature type="transmembrane region" description="Helical" evidence="1">
    <location>
        <begin position="6"/>
        <end position="23"/>
    </location>
</feature>
<dbReference type="InterPro" id="IPR017581">
    <property type="entry name" value="AtpR-like"/>
</dbReference>
<dbReference type="RefSeq" id="WP_418159790.1">
    <property type="nucleotide sequence ID" value="NZ_JBBLZC010000011.1"/>
</dbReference>
<evidence type="ECO:0000256" key="1">
    <source>
        <dbReference type="SAM" id="Phobius"/>
    </source>
</evidence>
<keyword evidence="3" id="KW-1185">Reference proteome</keyword>
<proteinExistence type="predicted"/>
<feature type="transmembrane region" description="Helical" evidence="1">
    <location>
        <begin position="61"/>
        <end position="78"/>
    </location>
</feature>
<dbReference type="Proteomes" id="UP001375743">
    <property type="component" value="Unassembled WGS sequence"/>
</dbReference>